<sequence length="388" mass="41792">MKNVTTRATTLAILSISLLPMTTGVVASATPKLMTSFPTASTTTLNLVVTIPSFAMMVMVLISGALVKHCGSKRIVLSGLAMVSLATIIGMLAPNVQWLLAARLLLGVGLGLYNTLAVSLISRLFQGPQRQRLLGYQNATQGFGALLGALVVAALLLVSWRWAYGFYLISIPLFFGYAYYVPEVRFADSNQTRHQALTMRQGSSLVLDAGCLFGLMTFYMLANLKLPAMLVQHHWGDSSTGALLLVVMAIGTIVAGISYRWFKTRLQRLMLVFSSLSMIGGYVAMLVASASWALGISALLVGTSFGWLVPELFGHATQLVPASQANFVTIILMTSSNLANFAAPFVMVMLTPSGSLEQFITRSLGVLASLAVVELLSFWWQRGHVVLN</sequence>
<evidence type="ECO:0000256" key="3">
    <source>
        <dbReference type="ARBA" id="ARBA00022475"/>
    </source>
</evidence>
<comment type="caution">
    <text evidence="9">The sequence shown here is derived from an EMBL/GenBank/DDBJ whole genome shotgun (WGS) entry which is preliminary data.</text>
</comment>
<keyword evidence="10" id="KW-1185">Reference proteome</keyword>
<dbReference type="Pfam" id="PF07690">
    <property type="entry name" value="MFS_1"/>
    <property type="match status" value="1"/>
</dbReference>
<evidence type="ECO:0000256" key="6">
    <source>
        <dbReference type="ARBA" id="ARBA00023136"/>
    </source>
</evidence>
<dbReference type="PANTHER" id="PTHR43124">
    <property type="entry name" value="PURINE EFFLUX PUMP PBUE"/>
    <property type="match status" value="1"/>
</dbReference>
<dbReference type="RefSeq" id="WP_024626404.1">
    <property type="nucleotide sequence ID" value="NZ_AYGX02000057.1"/>
</dbReference>
<dbReference type="GO" id="GO:0022857">
    <property type="term" value="F:transmembrane transporter activity"/>
    <property type="evidence" value="ECO:0007669"/>
    <property type="project" value="InterPro"/>
</dbReference>
<dbReference type="AlphaFoldDB" id="A0A0R2NQS6"/>
<dbReference type="Proteomes" id="UP000050920">
    <property type="component" value="Unassembled WGS sequence"/>
</dbReference>
<dbReference type="InterPro" id="IPR036259">
    <property type="entry name" value="MFS_trans_sf"/>
</dbReference>
<dbReference type="InterPro" id="IPR020846">
    <property type="entry name" value="MFS_dom"/>
</dbReference>
<feature type="transmembrane region" description="Helical" evidence="7">
    <location>
        <begin position="43"/>
        <end position="63"/>
    </location>
</feature>
<evidence type="ECO:0000313" key="10">
    <source>
        <dbReference type="Proteomes" id="UP000050920"/>
    </source>
</evidence>
<dbReference type="PANTHER" id="PTHR43124:SF3">
    <property type="entry name" value="CHLORAMPHENICOL EFFLUX PUMP RV0191"/>
    <property type="match status" value="1"/>
</dbReference>
<feature type="transmembrane region" description="Helical" evidence="7">
    <location>
        <begin position="327"/>
        <end position="347"/>
    </location>
</feature>
<feature type="transmembrane region" description="Helical" evidence="7">
    <location>
        <begin position="142"/>
        <end position="158"/>
    </location>
</feature>
<dbReference type="PROSITE" id="PS50850">
    <property type="entry name" value="MFS"/>
    <property type="match status" value="1"/>
</dbReference>
<keyword evidence="2" id="KW-0813">Transport</keyword>
<dbReference type="GO" id="GO:0005886">
    <property type="term" value="C:plasma membrane"/>
    <property type="evidence" value="ECO:0007669"/>
    <property type="project" value="UniProtKB-SubCell"/>
</dbReference>
<feature type="domain" description="Major facilitator superfamily (MFS) profile" evidence="8">
    <location>
        <begin position="8"/>
        <end position="386"/>
    </location>
</feature>
<dbReference type="Gene3D" id="1.20.1250.20">
    <property type="entry name" value="MFS general substrate transporter like domains"/>
    <property type="match status" value="1"/>
</dbReference>
<evidence type="ECO:0000259" key="8">
    <source>
        <dbReference type="PROSITE" id="PS50850"/>
    </source>
</evidence>
<evidence type="ECO:0000256" key="1">
    <source>
        <dbReference type="ARBA" id="ARBA00004651"/>
    </source>
</evidence>
<keyword evidence="3" id="KW-1003">Cell membrane</keyword>
<keyword evidence="5 7" id="KW-1133">Transmembrane helix</keyword>
<evidence type="ECO:0000256" key="2">
    <source>
        <dbReference type="ARBA" id="ARBA00022448"/>
    </source>
</evidence>
<accession>A0A0R2NQS6</accession>
<evidence type="ECO:0000313" key="9">
    <source>
        <dbReference type="EMBL" id="KRO28005.1"/>
    </source>
</evidence>
<dbReference type="InterPro" id="IPR050189">
    <property type="entry name" value="MFS_Efflux_Transporters"/>
</dbReference>
<organism evidence="9 10">
    <name type="scientific">Lactiplantibacillus fabifermentans DSM 21115</name>
    <dbReference type="NCBI Taxonomy" id="1413187"/>
    <lineage>
        <taxon>Bacteria</taxon>
        <taxon>Bacillati</taxon>
        <taxon>Bacillota</taxon>
        <taxon>Bacilli</taxon>
        <taxon>Lactobacillales</taxon>
        <taxon>Lactobacillaceae</taxon>
        <taxon>Lactiplantibacillus</taxon>
    </lineage>
</organism>
<feature type="transmembrane region" description="Helical" evidence="7">
    <location>
        <begin position="164"/>
        <end position="181"/>
    </location>
</feature>
<feature type="transmembrane region" description="Helical" evidence="7">
    <location>
        <begin position="359"/>
        <end position="380"/>
    </location>
</feature>
<feature type="transmembrane region" description="Helical" evidence="7">
    <location>
        <begin position="100"/>
        <end position="121"/>
    </location>
</feature>
<evidence type="ECO:0000256" key="5">
    <source>
        <dbReference type="ARBA" id="ARBA00022989"/>
    </source>
</evidence>
<feature type="transmembrane region" description="Helical" evidence="7">
    <location>
        <begin position="242"/>
        <end position="262"/>
    </location>
</feature>
<gene>
    <name evidence="9" type="ORF">DY78_GL002741</name>
</gene>
<keyword evidence="4 7" id="KW-0812">Transmembrane</keyword>
<feature type="transmembrane region" description="Helical" evidence="7">
    <location>
        <begin position="283"/>
        <end position="307"/>
    </location>
</feature>
<feature type="transmembrane region" description="Helical" evidence="7">
    <location>
        <begin position="202"/>
        <end position="222"/>
    </location>
</feature>
<feature type="transmembrane region" description="Helical" evidence="7">
    <location>
        <begin position="75"/>
        <end position="94"/>
    </location>
</feature>
<proteinExistence type="predicted"/>
<evidence type="ECO:0000256" key="4">
    <source>
        <dbReference type="ARBA" id="ARBA00022692"/>
    </source>
</evidence>
<reference evidence="9 10" key="1">
    <citation type="journal article" date="2015" name="Genome Announc.">
        <title>Expanding the biotechnology potential of lactobacilli through comparative genomics of 213 strains and associated genera.</title>
        <authorList>
            <person name="Sun Z."/>
            <person name="Harris H.M."/>
            <person name="McCann A."/>
            <person name="Guo C."/>
            <person name="Argimon S."/>
            <person name="Zhang W."/>
            <person name="Yang X."/>
            <person name="Jeffery I.B."/>
            <person name="Cooney J.C."/>
            <person name="Kagawa T.F."/>
            <person name="Liu W."/>
            <person name="Song Y."/>
            <person name="Salvetti E."/>
            <person name="Wrobel A."/>
            <person name="Rasinkangas P."/>
            <person name="Parkhill J."/>
            <person name="Rea M.C."/>
            <person name="O'Sullivan O."/>
            <person name="Ritari J."/>
            <person name="Douillard F.P."/>
            <person name="Paul Ross R."/>
            <person name="Yang R."/>
            <person name="Briner A.E."/>
            <person name="Felis G.E."/>
            <person name="de Vos W.M."/>
            <person name="Barrangou R."/>
            <person name="Klaenhammer T.R."/>
            <person name="Caufield P.W."/>
            <person name="Cui Y."/>
            <person name="Zhang H."/>
            <person name="O'Toole P.W."/>
        </authorList>
    </citation>
    <scope>NUCLEOTIDE SEQUENCE [LARGE SCALE GENOMIC DNA]</scope>
    <source>
        <strain evidence="9 10">DSM 21115</strain>
    </source>
</reference>
<evidence type="ECO:0000256" key="7">
    <source>
        <dbReference type="SAM" id="Phobius"/>
    </source>
</evidence>
<dbReference type="SUPFAM" id="SSF103473">
    <property type="entry name" value="MFS general substrate transporter"/>
    <property type="match status" value="1"/>
</dbReference>
<dbReference type="InterPro" id="IPR011701">
    <property type="entry name" value="MFS"/>
</dbReference>
<keyword evidence="6 7" id="KW-0472">Membrane</keyword>
<protein>
    <submittedName>
        <fullName evidence="9">Transporter, major facilitator family protein</fullName>
    </submittedName>
</protein>
<comment type="subcellular location">
    <subcellularLocation>
        <location evidence="1">Cell membrane</location>
        <topology evidence="1">Multi-pass membrane protein</topology>
    </subcellularLocation>
</comment>
<name>A0A0R2NQS6_9LACO</name>
<dbReference type="EMBL" id="AYGX02000057">
    <property type="protein sequence ID" value="KRO28005.1"/>
    <property type="molecule type" value="Genomic_DNA"/>
</dbReference>